<keyword evidence="5" id="KW-0449">Lipoprotein</keyword>
<dbReference type="EMBL" id="CYKH01000082">
    <property type="protein sequence ID" value="CUE70477.1"/>
    <property type="molecule type" value="Genomic_DNA"/>
</dbReference>
<keyword evidence="4" id="KW-0143">Chaperone</keyword>
<feature type="transmembrane region" description="Helical" evidence="7">
    <location>
        <begin position="288"/>
        <end position="308"/>
    </location>
</feature>
<dbReference type="SUPFAM" id="SSF46565">
    <property type="entry name" value="Chaperone J-domain"/>
    <property type="match status" value="1"/>
</dbReference>
<dbReference type="GO" id="GO:0005737">
    <property type="term" value="C:cytoplasm"/>
    <property type="evidence" value="ECO:0007669"/>
    <property type="project" value="UniProtKB-ARBA"/>
</dbReference>
<protein>
    <submittedName>
        <fullName evidence="9">DNA-J chaperone, putative</fullName>
    </submittedName>
</protein>
<comment type="subcellular location">
    <subcellularLocation>
        <location evidence="1">Membrane</location>
        <topology evidence="1">Lipid-anchor</topology>
    </subcellularLocation>
</comment>
<gene>
    <name evidence="9" type="ORF">BSAL_52440</name>
</gene>
<dbReference type="VEuPathDB" id="TriTrypDB:BSAL_52440"/>
<dbReference type="PRINTS" id="PR00625">
    <property type="entry name" value="JDOMAIN"/>
</dbReference>
<dbReference type="Pfam" id="PF00226">
    <property type="entry name" value="DnaJ"/>
    <property type="match status" value="1"/>
</dbReference>
<dbReference type="PROSITE" id="PS50076">
    <property type="entry name" value="DNAJ_2"/>
    <property type="match status" value="1"/>
</dbReference>
<dbReference type="InterPro" id="IPR001623">
    <property type="entry name" value="DnaJ_domain"/>
</dbReference>
<evidence type="ECO:0000256" key="5">
    <source>
        <dbReference type="ARBA" id="ARBA00023288"/>
    </source>
</evidence>
<keyword evidence="2 7" id="KW-0472">Membrane</keyword>
<evidence type="ECO:0000256" key="1">
    <source>
        <dbReference type="ARBA" id="ARBA00004635"/>
    </source>
</evidence>
<sequence length="470" mass="50787">MTDPSAVNTRLYDVLEIQPTASPEDIKKAYRRLAMVYHPDKAGPEGAPKFREINAAYSTLSDPNLRAVYDKYGDRGVQYADTTFGETAMHFGGGGGAIKTILTLTVLLAFIFASMLIIFFSFLAAKIDGRVDWTWPQVISPLFVIDGILLIGLIASTPKVISDLRNASQLHPDDQQLAGPHRSLHLLVAYILCAGFIALTITVAVGLDSHDPSSLCWRAYLVPWYVWAGAHCISAWAQAYRGTIEHECARLGVERSALFLWAYRFLDALQGACSVTFAVLVACRIDRVITVNWFVVAIPMFLALFAALSQQIMGTHLIRSAGVGADAGICGFVCLVAMQVICTSGLPLATIIMILSYLEGSGVKMAHALIPIYLIIGCTVLASCCMCCGTALAPAEMFEGEAPAAANEQGASSAEHQQEQQQHSSAPDSQPVYSAQEYQHPHIDEYQDSSSAHAGGERSEHTEIQPTATA</sequence>
<keyword evidence="3" id="KW-0564">Palmitate</keyword>
<dbReference type="InterPro" id="IPR018253">
    <property type="entry name" value="DnaJ_domain_CS"/>
</dbReference>
<dbReference type="GO" id="GO:0016020">
    <property type="term" value="C:membrane"/>
    <property type="evidence" value="ECO:0007669"/>
    <property type="project" value="UniProtKB-SubCell"/>
</dbReference>
<accession>A0A0S4IL76</accession>
<dbReference type="SMART" id="SM00271">
    <property type="entry name" value="DnaJ"/>
    <property type="match status" value="1"/>
</dbReference>
<keyword evidence="10" id="KW-1185">Reference proteome</keyword>
<evidence type="ECO:0000256" key="3">
    <source>
        <dbReference type="ARBA" id="ARBA00023139"/>
    </source>
</evidence>
<feature type="compositionally biased region" description="Polar residues" evidence="6">
    <location>
        <begin position="427"/>
        <end position="437"/>
    </location>
</feature>
<keyword evidence="7" id="KW-1133">Transmembrane helix</keyword>
<proteinExistence type="predicted"/>
<feature type="transmembrane region" description="Helical" evidence="7">
    <location>
        <begin position="184"/>
        <end position="207"/>
    </location>
</feature>
<dbReference type="InterPro" id="IPR036869">
    <property type="entry name" value="J_dom_sf"/>
</dbReference>
<evidence type="ECO:0000256" key="2">
    <source>
        <dbReference type="ARBA" id="ARBA00023136"/>
    </source>
</evidence>
<dbReference type="PANTHER" id="PTHR44027:SF7">
    <property type="entry name" value="DNAJ HOMOLOG SUBFAMILY C MEMBER 5 HOMOLOG"/>
    <property type="match status" value="1"/>
</dbReference>
<feature type="transmembrane region" description="Helical" evidence="7">
    <location>
        <begin position="135"/>
        <end position="155"/>
    </location>
</feature>
<feature type="domain" description="J" evidence="8">
    <location>
        <begin position="10"/>
        <end position="73"/>
    </location>
</feature>
<dbReference type="PROSITE" id="PS00636">
    <property type="entry name" value="DNAJ_1"/>
    <property type="match status" value="1"/>
</dbReference>
<dbReference type="Pfam" id="PF10269">
    <property type="entry name" value="Tmemb_185A"/>
    <property type="match status" value="1"/>
</dbReference>
<dbReference type="AlphaFoldDB" id="A0A0S4IL76"/>
<keyword evidence="7" id="KW-0812">Transmembrane</keyword>
<evidence type="ECO:0000256" key="7">
    <source>
        <dbReference type="SAM" id="Phobius"/>
    </source>
</evidence>
<dbReference type="PANTHER" id="PTHR44027">
    <property type="entry name" value="DNAJ HOMOLOG SUBFAMILY C MEMBER 5 HOMOLOG"/>
    <property type="match status" value="1"/>
</dbReference>
<dbReference type="Gene3D" id="1.10.287.110">
    <property type="entry name" value="DnaJ domain"/>
    <property type="match status" value="1"/>
</dbReference>
<feature type="transmembrane region" description="Helical" evidence="7">
    <location>
        <begin position="101"/>
        <end position="123"/>
    </location>
</feature>
<dbReference type="Proteomes" id="UP000051952">
    <property type="component" value="Unassembled WGS sequence"/>
</dbReference>
<name>A0A0S4IL76_BODSA</name>
<evidence type="ECO:0000256" key="4">
    <source>
        <dbReference type="ARBA" id="ARBA00023186"/>
    </source>
</evidence>
<dbReference type="CDD" id="cd06257">
    <property type="entry name" value="DnaJ"/>
    <property type="match status" value="1"/>
</dbReference>
<feature type="transmembrane region" description="Helical" evidence="7">
    <location>
        <begin position="370"/>
        <end position="393"/>
    </location>
</feature>
<feature type="region of interest" description="Disordered" evidence="6">
    <location>
        <begin position="403"/>
        <end position="470"/>
    </location>
</feature>
<evidence type="ECO:0000313" key="10">
    <source>
        <dbReference type="Proteomes" id="UP000051952"/>
    </source>
</evidence>
<dbReference type="OMA" id="QHTHDAY"/>
<evidence type="ECO:0000256" key="6">
    <source>
        <dbReference type="SAM" id="MobiDB-lite"/>
    </source>
</evidence>
<feature type="compositionally biased region" description="Low complexity" evidence="6">
    <location>
        <begin position="408"/>
        <end position="426"/>
    </location>
</feature>
<evidence type="ECO:0000259" key="8">
    <source>
        <dbReference type="PROSITE" id="PS50076"/>
    </source>
</evidence>
<dbReference type="OrthoDB" id="10250354at2759"/>
<organism evidence="9 10">
    <name type="scientific">Bodo saltans</name>
    <name type="common">Flagellated protozoan</name>
    <dbReference type="NCBI Taxonomy" id="75058"/>
    <lineage>
        <taxon>Eukaryota</taxon>
        <taxon>Discoba</taxon>
        <taxon>Euglenozoa</taxon>
        <taxon>Kinetoplastea</taxon>
        <taxon>Metakinetoplastina</taxon>
        <taxon>Eubodonida</taxon>
        <taxon>Bodonidae</taxon>
        <taxon>Bodo</taxon>
    </lineage>
</organism>
<feature type="transmembrane region" description="Helical" evidence="7">
    <location>
        <begin position="258"/>
        <end position="282"/>
    </location>
</feature>
<dbReference type="InterPro" id="IPR051434">
    <property type="entry name" value="DnaJ_C_subfamily_member5"/>
</dbReference>
<dbReference type="InterPro" id="IPR019396">
    <property type="entry name" value="TM_Fragile-X-F-assoc"/>
</dbReference>
<evidence type="ECO:0000313" key="9">
    <source>
        <dbReference type="EMBL" id="CUE70477.1"/>
    </source>
</evidence>
<reference evidence="10" key="1">
    <citation type="submission" date="2015-09" db="EMBL/GenBank/DDBJ databases">
        <authorList>
            <consortium name="Pathogen Informatics"/>
        </authorList>
    </citation>
    <scope>NUCLEOTIDE SEQUENCE [LARGE SCALE GENOMIC DNA]</scope>
    <source>
        <strain evidence="10">Lake Konstanz</strain>
    </source>
</reference>
<feature type="transmembrane region" description="Helical" evidence="7">
    <location>
        <begin position="329"/>
        <end position="358"/>
    </location>
</feature>